<dbReference type="PRINTS" id="PR00463">
    <property type="entry name" value="EP450I"/>
</dbReference>
<keyword evidence="10 13" id="KW-0503">Monooxygenase</keyword>
<dbReference type="AlphaFoldDB" id="A0A835LI64"/>
<keyword evidence="6 12" id="KW-0479">Metal-binding</keyword>
<evidence type="ECO:0000256" key="11">
    <source>
        <dbReference type="ARBA" id="ARBA00023136"/>
    </source>
</evidence>
<proteinExistence type="inferred from homology"/>
<evidence type="ECO:0000256" key="4">
    <source>
        <dbReference type="ARBA" id="ARBA00022617"/>
    </source>
</evidence>
<evidence type="ECO:0000256" key="1">
    <source>
        <dbReference type="ARBA" id="ARBA00001971"/>
    </source>
</evidence>
<keyword evidence="11 14" id="KW-0472">Membrane</keyword>
<evidence type="ECO:0000256" key="10">
    <source>
        <dbReference type="ARBA" id="ARBA00023033"/>
    </source>
</evidence>
<evidence type="ECO:0000256" key="3">
    <source>
        <dbReference type="ARBA" id="ARBA00010617"/>
    </source>
</evidence>
<name>A0A835LI64_9MAGN</name>
<dbReference type="InterPro" id="IPR002401">
    <property type="entry name" value="Cyt_P450_E_grp-I"/>
</dbReference>
<feature type="binding site" description="axial binding residue" evidence="12">
    <location>
        <position position="452"/>
    </location>
    <ligand>
        <name>heme</name>
        <dbReference type="ChEBI" id="CHEBI:30413"/>
    </ligand>
    <ligandPart>
        <name>Fe</name>
        <dbReference type="ChEBI" id="CHEBI:18248"/>
    </ligandPart>
</feature>
<dbReference type="PROSITE" id="PS00086">
    <property type="entry name" value="CYTOCHROME_P450"/>
    <property type="match status" value="1"/>
</dbReference>
<dbReference type="GO" id="GO:0020037">
    <property type="term" value="F:heme binding"/>
    <property type="evidence" value="ECO:0007669"/>
    <property type="project" value="InterPro"/>
</dbReference>
<organism evidence="15 16">
    <name type="scientific">Coptis chinensis</name>
    <dbReference type="NCBI Taxonomy" id="261450"/>
    <lineage>
        <taxon>Eukaryota</taxon>
        <taxon>Viridiplantae</taxon>
        <taxon>Streptophyta</taxon>
        <taxon>Embryophyta</taxon>
        <taxon>Tracheophyta</taxon>
        <taxon>Spermatophyta</taxon>
        <taxon>Magnoliopsida</taxon>
        <taxon>Ranunculales</taxon>
        <taxon>Ranunculaceae</taxon>
        <taxon>Coptidoideae</taxon>
        <taxon>Coptis</taxon>
    </lineage>
</organism>
<evidence type="ECO:0000256" key="6">
    <source>
        <dbReference type="ARBA" id="ARBA00022723"/>
    </source>
</evidence>
<evidence type="ECO:0000256" key="14">
    <source>
        <dbReference type="SAM" id="Phobius"/>
    </source>
</evidence>
<dbReference type="GO" id="GO:0016705">
    <property type="term" value="F:oxidoreductase activity, acting on paired donors, with incorporation or reduction of molecular oxygen"/>
    <property type="evidence" value="ECO:0007669"/>
    <property type="project" value="InterPro"/>
</dbReference>
<keyword evidence="4 12" id="KW-0349">Heme</keyword>
<comment type="similarity">
    <text evidence="3 13">Belongs to the cytochrome P450 family.</text>
</comment>
<dbReference type="GO" id="GO:0044550">
    <property type="term" value="P:secondary metabolite biosynthetic process"/>
    <property type="evidence" value="ECO:0007669"/>
    <property type="project" value="UniProtKB-ARBA"/>
</dbReference>
<dbReference type="PRINTS" id="PR00385">
    <property type="entry name" value="P450"/>
</dbReference>
<evidence type="ECO:0000256" key="8">
    <source>
        <dbReference type="ARBA" id="ARBA00023002"/>
    </source>
</evidence>
<evidence type="ECO:0000256" key="7">
    <source>
        <dbReference type="ARBA" id="ARBA00022989"/>
    </source>
</evidence>
<dbReference type="InterPro" id="IPR017972">
    <property type="entry name" value="Cyt_P450_CS"/>
</dbReference>
<keyword evidence="8 13" id="KW-0560">Oxidoreductase</keyword>
<keyword evidence="9 12" id="KW-0408">Iron</keyword>
<dbReference type="SUPFAM" id="SSF48264">
    <property type="entry name" value="Cytochrome P450"/>
    <property type="match status" value="1"/>
</dbReference>
<dbReference type="Pfam" id="PF00067">
    <property type="entry name" value="p450"/>
    <property type="match status" value="1"/>
</dbReference>
<evidence type="ECO:0000256" key="5">
    <source>
        <dbReference type="ARBA" id="ARBA00022692"/>
    </source>
</evidence>
<gene>
    <name evidence="15" type="ORF">IFM89_003447</name>
</gene>
<sequence length="503" mass="57606">MSSKTELPFFLKCITTNYLFFTSDNLKTYEEMWSLALVVLALVIVWMTNYAYKWKNPICNGKLPPGSMGLPLLGETIQFFKSQTTFDIHPFIKERMTRYGPLFKTNLVGCPVVVSTDPEFSHFIFQQEGNSVELWYLDSFMKLIGQQSLTSNTGAIHKYLRNMIMDHFGPEKQKEKLLSDMENMARENLSIWAEQESVEVKEVATTMSFGLGSMKLMSYDPSKHSENLKDKFTSFLKGLISFPLDIPGTVYNKCLKDQKKAIRILKEMVKERFYSDRKHGDFLDVVIEEMKKDDPLFNVESAAYFVFTVLFASFETVSLAITLAIKFLSEHPSVLKDLTDEHEEILKKRENVDSPLTWNEYKSMTFTSHVIDETLRLGNIAPLVFRRATRDIQIDGYTIPAGWTIMVCPPALHLNTEKYEDTLAFNPWRWKGQGSNTASKNFMAFGGGMRLCAGAEFAKLQMSVVLHFLVTKYRWTKIKGGEVVKTPGILFPNGLHIKVTQKI</sequence>
<dbReference type="GO" id="GO:0016132">
    <property type="term" value="P:brassinosteroid biosynthetic process"/>
    <property type="evidence" value="ECO:0007669"/>
    <property type="project" value="TreeGrafter"/>
</dbReference>
<comment type="subcellular location">
    <subcellularLocation>
        <location evidence="2">Membrane</location>
    </subcellularLocation>
</comment>
<feature type="transmembrane region" description="Helical" evidence="14">
    <location>
        <begin position="302"/>
        <end position="325"/>
    </location>
</feature>
<evidence type="ECO:0000256" key="2">
    <source>
        <dbReference type="ARBA" id="ARBA00004370"/>
    </source>
</evidence>
<dbReference type="Gene3D" id="1.10.630.10">
    <property type="entry name" value="Cytochrome P450"/>
    <property type="match status" value="1"/>
</dbReference>
<dbReference type="CDD" id="cd11043">
    <property type="entry name" value="CYP90-like"/>
    <property type="match status" value="1"/>
</dbReference>
<dbReference type="GO" id="GO:0010268">
    <property type="term" value="P:brassinosteroid homeostasis"/>
    <property type="evidence" value="ECO:0007669"/>
    <property type="project" value="TreeGrafter"/>
</dbReference>
<feature type="transmembrane region" description="Helical" evidence="14">
    <location>
        <begin position="32"/>
        <end position="52"/>
    </location>
</feature>
<dbReference type="InterPro" id="IPR001128">
    <property type="entry name" value="Cyt_P450"/>
</dbReference>
<evidence type="ECO:0008006" key="17">
    <source>
        <dbReference type="Google" id="ProtNLM"/>
    </source>
</evidence>
<dbReference type="GO" id="GO:0016020">
    <property type="term" value="C:membrane"/>
    <property type="evidence" value="ECO:0007669"/>
    <property type="project" value="UniProtKB-SubCell"/>
</dbReference>
<comment type="caution">
    <text evidence="15">The sequence shown here is derived from an EMBL/GenBank/DDBJ whole genome shotgun (WGS) entry which is preliminary data.</text>
</comment>
<dbReference type="GO" id="GO:0005506">
    <property type="term" value="F:iron ion binding"/>
    <property type="evidence" value="ECO:0007669"/>
    <property type="project" value="InterPro"/>
</dbReference>
<comment type="cofactor">
    <cofactor evidence="1 12">
        <name>heme</name>
        <dbReference type="ChEBI" id="CHEBI:30413"/>
    </cofactor>
</comment>
<dbReference type="GO" id="GO:0004497">
    <property type="term" value="F:monooxygenase activity"/>
    <property type="evidence" value="ECO:0007669"/>
    <property type="project" value="UniProtKB-KW"/>
</dbReference>
<keyword evidence="7 14" id="KW-1133">Transmembrane helix</keyword>
<dbReference type="InterPro" id="IPR036396">
    <property type="entry name" value="Cyt_P450_sf"/>
</dbReference>
<evidence type="ECO:0000313" key="16">
    <source>
        <dbReference type="Proteomes" id="UP000631114"/>
    </source>
</evidence>
<dbReference type="PANTHER" id="PTHR24286">
    <property type="entry name" value="CYTOCHROME P450 26"/>
    <property type="match status" value="1"/>
</dbReference>
<evidence type="ECO:0000256" key="9">
    <source>
        <dbReference type="ARBA" id="ARBA00023004"/>
    </source>
</evidence>
<dbReference type="FunFam" id="1.10.630.10:FF:000020">
    <property type="entry name" value="Cytochrome P450 family protein"/>
    <property type="match status" value="1"/>
</dbReference>
<dbReference type="PANTHER" id="PTHR24286:SF305">
    <property type="entry name" value="CYTOCHROME P450 708A2"/>
    <property type="match status" value="1"/>
</dbReference>
<dbReference type="Proteomes" id="UP000631114">
    <property type="component" value="Unassembled WGS sequence"/>
</dbReference>
<dbReference type="OrthoDB" id="1372046at2759"/>
<dbReference type="EMBL" id="JADFTS010000007">
    <property type="protein sequence ID" value="KAF9595705.1"/>
    <property type="molecule type" value="Genomic_DNA"/>
</dbReference>
<keyword evidence="16" id="KW-1185">Reference proteome</keyword>
<keyword evidence="5 14" id="KW-0812">Transmembrane</keyword>
<reference evidence="15 16" key="1">
    <citation type="submission" date="2020-10" db="EMBL/GenBank/DDBJ databases">
        <title>The Coptis chinensis genome and diversification of protoberbering-type alkaloids.</title>
        <authorList>
            <person name="Wang B."/>
            <person name="Shu S."/>
            <person name="Song C."/>
            <person name="Liu Y."/>
        </authorList>
    </citation>
    <scope>NUCLEOTIDE SEQUENCE [LARGE SCALE GENOMIC DNA]</scope>
    <source>
        <strain evidence="15">HL-2020</strain>
        <tissue evidence="15">Leaf</tissue>
    </source>
</reference>
<dbReference type="GO" id="GO:0016125">
    <property type="term" value="P:sterol metabolic process"/>
    <property type="evidence" value="ECO:0007669"/>
    <property type="project" value="TreeGrafter"/>
</dbReference>
<accession>A0A835LI64</accession>
<evidence type="ECO:0000256" key="13">
    <source>
        <dbReference type="RuleBase" id="RU000461"/>
    </source>
</evidence>
<evidence type="ECO:0000313" key="15">
    <source>
        <dbReference type="EMBL" id="KAF9595705.1"/>
    </source>
</evidence>
<evidence type="ECO:0000256" key="12">
    <source>
        <dbReference type="PIRSR" id="PIRSR602401-1"/>
    </source>
</evidence>
<protein>
    <recommendedName>
        <fullName evidence="17">Cytochrome P450</fullName>
    </recommendedName>
</protein>